<comment type="caution">
    <text evidence="3">The sequence shown here is derived from an EMBL/GenBank/DDBJ whole genome shotgun (WGS) entry which is preliminary data.</text>
</comment>
<evidence type="ECO:0000313" key="3">
    <source>
        <dbReference type="EMBL" id="NKE73428.1"/>
    </source>
</evidence>
<feature type="coiled-coil region" evidence="2">
    <location>
        <begin position="180"/>
        <end position="214"/>
    </location>
</feature>
<comment type="similarity">
    <text evidence="1">Belongs to the outer membrane factor (OMF) (TC 1.B.17) family.</text>
</comment>
<dbReference type="EMBL" id="VTOW01000007">
    <property type="protein sequence ID" value="NKE73428.1"/>
    <property type="molecule type" value="Genomic_DNA"/>
</dbReference>
<dbReference type="InterPro" id="IPR003423">
    <property type="entry name" value="OMP_efflux"/>
</dbReference>
<reference evidence="3 4" key="1">
    <citation type="journal article" date="2020" name="Nature">
        <title>Bacterial chemolithoautotrophy via manganese oxidation.</title>
        <authorList>
            <person name="Yu H."/>
            <person name="Leadbetter J.R."/>
        </authorList>
    </citation>
    <scope>NUCLEOTIDE SEQUENCE [LARGE SCALE GENOMIC DNA]</scope>
    <source>
        <strain evidence="3 4">Mn-1</strain>
    </source>
</reference>
<feature type="coiled-coil region" evidence="2">
    <location>
        <begin position="303"/>
        <end position="330"/>
    </location>
</feature>
<proteinExistence type="inferred from homology"/>
<dbReference type="Pfam" id="PF02321">
    <property type="entry name" value="OEP"/>
    <property type="match status" value="2"/>
</dbReference>
<keyword evidence="2" id="KW-0175">Coiled coil</keyword>
<evidence type="ECO:0000313" key="4">
    <source>
        <dbReference type="Proteomes" id="UP000534783"/>
    </source>
</evidence>
<organism evidence="3 4">
    <name type="scientific">Candidatus Manganitrophus noduliformans</name>
    <dbReference type="NCBI Taxonomy" id="2606439"/>
    <lineage>
        <taxon>Bacteria</taxon>
        <taxon>Pseudomonadati</taxon>
        <taxon>Nitrospirota</taxon>
        <taxon>Nitrospiria</taxon>
        <taxon>Candidatus Troglogloeales</taxon>
        <taxon>Candidatus Manganitrophaceae</taxon>
        <taxon>Candidatus Manganitrophus</taxon>
    </lineage>
</organism>
<dbReference type="SUPFAM" id="SSF56954">
    <property type="entry name" value="Outer membrane efflux proteins (OEP)"/>
    <property type="match status" value="1"/>
</dbReference>
<dbReference type="AlphaFoldDB" id="A0A7X6DUY7"/>
<protein>
    <submittedName>
        <fullName evidence="3">TolC family protein</fullName>
    </submittedName>
</protein>
<dbReference type="Gene3D" id="1.20.1600.10">
    <property type="entry name" value="Outer membrane efflux proteins (OEP)"/>
    <property type="match status" value="1"/>
</dbReference>
<evidence type="ECO:0000256" key="1">
    <source>
        <dbReference type="ARBA" id="ARBA00007613"/>
    </source>
</evidence>
<dbReference type="GO" id="GO:0015562">
    <property type="term" value="F:efflux transmembrane transporter activity"/>
    <property type="evidence" value="ECO:0007669"/>
    <property type="project" value="InterPro"/>
</dbReference>
<dbReference type="InterPro" id="IPR010131">
    <property type="entry name" value="MdtP/NodT-like"/>
</dbReference>
<gene>
    <name evidence="3" type="ORF">MNODULE_21955</name>
</gene>
<evidence type="ECO:0000256" key="2">
    <source>
        <dbReference type="SAM" id="Coils"/>
    </source>
</evidence>
<dbReference type="PANTHER" id="PTHR30203:SF24">
    <property type="entry name" value="BLR4935 PROTEIN"/>
    <property type="match status" value="1"/>
</dbReference>
<name>A0A7X6DUY7_9BACT</name>
<dbReference type="Proteomes" id="UP000534783">
    <property type="component" value="Unassembled WGS sequence"/>
</dbReference>
<accession>A0A7X6DUY7</accession>
<sequence>MKRLLLSFIFLICTVGVPVGVFGAEEESFETLSLEEVLQQVAERNPEISAARRQVDAAEERIPQARAFDDPQVGLMQWSIPSNFNLFDANETWYIVSQNVPFFGKRELRGRVAKLESAMACEDFHGVEKRIIAQAKQAYYDLFFAHKALDIHHEQVELARRFSQIAREKFAVGEVGQQDVIRAQVELLDLSNALITLEQERETAVARLNALLNRPPQSPLGAPQTPTVPFFELPLETLQKEAEEERPENRMQVLAIRRGAEAVKLAKRDLFPDFMTEIAYWDVHDGPNRWMATIRINLPWFNKKKYEARIRENEAERMRAQSAYQAAINETQFRVKDLFVRFQTNRRLVKLYEDGILPLAEQSLEAATVGYQTKKNDFLTLVEAQQNLREMELTYFRFLADVNKNLAELEEVVGRAF</sequence>
<dbReference type="PANTHER" id="PTHR30203">
    <property type="entry name" value="OUTER MEMBRANE CATION EFFLUX PROTEIN"/>
    <property type="match status" value="1"/>
</dbReference>
<keyword evidence="4" id="KW-1185">Reference proteome</keyword>
<dbReference type="RefSeq" id="WP_168063384.1">
    <property type="nucleotide sequence ID" value="NZ_VTOW01000007.1"/>
</dbReference>